<evidence type="ECO:0000313" key="2">
    <source>
        <dbReference type="Proteomes" id="UP000324800"/>
    </source>
</evidence>
<name>A0A5J4TU53_9EUKA</name>
<dbReference type="Proteomes" id="UP000324800">
    <property type="component" value="Unassembled WGS sequence"/>
</dbReference>
<dbReference type="PANTHER" id="PTHR48123">
    <property type="entry name" value="ARL2_BIND_BART DOMAIN-CONTAINING PROTEIN"/>
    <property type="match status" value="1"/>
</dbReference>
<dbReference type="EMBL" id="SNRW01025086">
    <property type="protein sequence ID" value="KAA6361777.1"/>
    <property type="molecule type" value="Genomic_DNA"/>
</dbReference>
<reference evidence="1 2" key="1">
    <citation type="submission" date="2019-03" db="EMBL/GenBank/DDBJ databases">
        <title>Single cell metagenomics reveals metabolic interactions within the superorganism composed of flagellate Streblomastix strix and complex community of Bacteroidetes bacteria on its surface.</title>
        <authorList>
            <person name="Treitli S.C."/>
            <person name="Kolisko M."/>
            <person name="Husnik F."/>
            <person name="Keeling P."/>
            <person name="Hampl V."/>
        </authorList>
    </citation>
    <scope>NUCLEOTIDE SEQUENCE [LARGE SCALE GENOMIC DNA]</scope>
    <source>
        <strain evidence="1">ST1C</strain>
    </source>
</reference>
<organism evidence="1 2">
    <name type="scientific">Streblomastix strix</name>
    <dbReference type="NCBI Taxonomy" id="222440"/>
    <lineage>
        <taxon>Eukaryota</taxon>
        <taxon>Metamonada</taxon>
        <taxon>Preaxostyla</taxon>
        <taxon>Oxymonadida</taxon>
        <taxon>Streblomastigidae</taxon>
        <taxon>Streblomastix</taxon>
    </lineage>
</organism>
<dbReference type="AlphaFoldDB" id="A0A5J4TU53"/>
<gene>
    <name evidence="1" type="ORF">EZS28_042696</name>
</gene>
<accession>A0A5J4TU53</accession>
<sequence length="249" mass="28717">LSRSFALCVIYSLYVSYGRINPLYVQKSVSGYLGLVRGVYPNFRATVGYQDPLYQEREEVVNHIINNDQTYKKMSTLTNIPTKIVTYGEIDGVLNDLIEANAAYDTVVEKRLINQHTSDSKQEILTTIGAENFKMKYPHTLVLFDDAMSVFKNKQLPLVKKLFKSRQLRITYFLCLQDIIGLDASIKANIDTIQFFGGFNRQKFNLFYYQSSIPIDKDKVWEQYINLTKRQALIVLYSNDGTKIKILES</sequence>
<comment type="caution">
    <text evidence="1">The sequence shown here is derived from an EMBL/GenBank/DDBJ whole genome shotgun (WGS) entry which is preliminary data.</text>
</comment>
<dbReference type="PANTHER" id="PTHR48123:SF1">
    <property type="entry name" value="AAA+ ATPASE DOMAIN-CONTAINING PROTEIN"/>
    <property type="match status" value="1"/>
</dbReference>
<protein>
    <submittedName>
        <fullName evidence="1">Uncharacterized protein</fullName>
    </submittedName>
</protein>
<dbReference type="OrthoDB" id="10264864at2759"/>
<evidence type="ECO:0000313" key="1">
    <source>
        <dbReference type="EMBL" id="KAA6361777.1"/>
    </source>
</evidence>
<feature type="non-terminal residue" evidence="1">
    <location>
        <position position="1"/>
    </location>
</feature>
<proteinExistence type="predicted"/>